<name>A0AAV4SLT8_CAEEX</name>
<protein>
    <submittedName>
        <fullName evidence="1">Uncharacterized protein</fullName>
    </submittedName>
</protein>
<dbReference type="EMBL" id="BPLR01009528">
    <property type="protein sequence ID" value="GIY32643.1"/>
    <property type="molecule type" value="Genomic_DNA"/>
</dbReference>
<comment type="caution">
    <text evidence="1">The sequence shown here is derived from an EMBL/GenBank/DDBJ whole genome shotgun (WGS) entry which is preliminary data.</text>
</comment>
<feature type="non-terminal residue" evidence="1">
    <location>
        <position position="1"/>
    </location>
</feature>
<gene>
    <name evidence="1" type="ORF">CEXT_330171</name>
</gene>
<evidence type="ECO:0000313" key="2">
    <source>
        <dbReference type="Proteomes" id="UP001054945"/>
    </source>
</evidence>
<dbReference type="Proteomes" id="UP001054945">
    <property type="component" value="Unassembled WGS sequence"/>
</dbReference>
<organism evidence="1 2">
    <name type="scientific">Caerostris extrusa</name>
    <name type="common">Bark spider</name>
    <name type="synonym">Caerostris bankana</name>
    <dbReference type="NCBI Taxonomy" id="172846"/>
    <lineage>
        <taxon>Eukaryota</taxon>
        <taxon>Metazoa</taxon>
        <taxon>Ecdysozoa</taxon>
        <taxon>Arthropoda</taxon>
        <taxon>Chelicerata</taxon>
        <taxon>Arachnida</taxon>
        <taxon>Araneae</taxon>
        <taxon>Araneomorphae</taxon>
        <taxon>Entelegynae</taxon>
        <taxon>Araneoidea</taxon>
        <taxon>Araneidae</taxon>
        <taxon>Caerostris</taxon>
    </lineage>
</organism>
<proteinExistence type="predicted"/>
<reference evidence="1 2" key="1">
    <citation type="submission" date="2021-06" db="EMBL/GenBank/DDBJ databases">
        <title>Caerostris extrusa draft genome.</title>
        <authorList>
            <person name="Kono N."/>
            <person name="Arakawa K."/>
        </authorList>
    </citation>
    <scope>NUCLEOTIDE SEQUENCE [LARGE SCALE GENOMIC DNA]</scope>
</reference>
<evidence type="ECO:0000313" key="1">
    <source>
        <dbReference type="EMBL" id="GIY32643.1"/>
    </source>
</evidence>
<accession>A0AAV4SLT8</accession>
<dbReference type="AlphaFoldDB" id="A0AAV4SLT8"/>
<keyword evidence="2" id="KW-1185">Reference proteome</keyword>
<sequence length="45" mass="5211">LSLPPLSKRRLGAWRVLARVTFKSSQRSTWHEPYCLEGASYFAED</sequence>